<reference evidence="4" key="1">
    <citation type="submission" date="2023-01" db="EMBL/GenBank/DDBJ databases">
        <title>The chitinases involved in constricting ring structure development in the nematode-trapping fungus Drechslerella dactyloides.</title>
        <authorList>
            <person name="Wang R."/>
            <person name="Zhang L."/>
            <person name="Tang P."/>
            <person name="Li S."/>
            <person name="Liang L."/>
        </authorList>
    </citation>
    <scope>NUCLEOTIDE SEQUENCE</scope>
    <source>
        <strain evidence="4">YMF1.00031</strain>
    </source>
</reference>
<accession>A0AAD6NN59</accession>
<dbReference type="InterPro" id="IPR002347">
    <property type="entry name" value="SDR_fam"/>
</dbReference>
<evidence type="ECO:0000313" key="5">
    <source>
        <dbReference type="Proteomes" id="UP001221413"/>
    </source>
</evidence>
<dbReference type="Pfam" id="PF00106">
    <property type="entry name" value="adh_short"/>
    <property type="match status" value="1"/>
</dbReference>
<dbReference type="AlphaFoldDB" id="A0AAD6NN59"/>
<evidence type="ECO:0000256" key="1">
    <source>
        <dbReference type="ARBA" id="ARBA00006484"/>
    </source>
</evidence>
<dbReference type="SUPFAM" id="SSF51735">
    <property type="entry name" value="NAD(P)-binding Rossmann-fold domains"/>
    <property type="match status" value="1"/>
</dbReference>
<keyword evidence="2" id="KW-0560">Oxidoreductase</keyword>
<sequence>MPFSRADYCPTTDGNDVAQFLHDEIVGKTIVITGVSPHTLGSEFTLTIAAHAPKLIVIAARSVDKLAQVAEEIKGKYPDVAVKTLQVDLASFESARKAGDELMSWEDVPLIDVLVNNAGVMATPYRKTVDGFESQFATNHLGHFIFTGRIMPKLLAAATAGREPRIVNITSNGHRMHGVNWDDVNWSDGKTYDLWAAYGQSKTANVLFSVALAERYAGRVAAFAVHPGLIVETNLGKHLDMDKILKLLHGEMKPEPDRPLIEKTLQQGVSTHVVAAFDPEIKKDSGRYLADCVVADSSRVKEWATDKDYAKRLWELSEQVTGQKYAA</sequence>
<protein>
    <recommendedName>
        <fullName evidence="6">Short-chain dehydrogenase</fullName>
    </recommendedName>
</protein>
<dbReference type="InterPro" id="IPR036291">
    <property type="entry name" value="NAD(P)-bd_dom_sf"/>
</dbReference>
<evidence type="ECO:0000313" key="4">
    <source>
        <dbReference type="EMBL" id="KAJ6264954.1"/>
    </source>
</evidence>
<dbReference type="GO" id="GO:0016491">
    <property type="term" value="F:oxidoreductase activity"/>
    <property type="evidence" value="ECO:0007669"/>
    <property type="project" value="UniProtKB-KW"/>
</dbReference>
<dbReference type="PRINTS" id="PR00080">
    <property type="entry name" value="SDRFAMILY"/>
</dbReference>
<gene>
    <name evidence="4" type="ORF">Dda_1108</name>
</gene>
<dbReference type="Proteomes" id="UP001221413">
    <property type="component" value="Unassembled WGS sequence"/>
</dbReference>
<dbReference type="PANTHER" id="PTHR24320">
    <property type="entry name" value="RETINOL DEHYDROGENASE"/>
    <property type="match status" value="1"/>
</dbReference>
<comment type="caution">
    <text evidence="4">The sequence shown here is derived from an EMBL/GenBank/DDBJ whole genome shotgun (WGS) entry which is preliminary data.</text>
</comment>
<evidence type="ECO:0008006" key="6">
    <source>
        <dbReference type="Google" id="ProtNLM"/>
    </source>
</evidence>
<proteinExistence type="inferred from homology"/>
<dbReference type="PANTHER" id="PTHR24320:SF283">
    <property type="entry name" value="RETINOL DEHYDROGENASE 11"/>
    <property type="match status" value="1"/>
</dbReference>
<keyword evidence="5" id="KW-1185">Reference proteome</keyword>
<dbReference type="EMBL" id="JAQGDS010000001">
    <property type="protein sequence ID" value="KAJ6264954.1"/>
    <property type="molecule type" value="Genomic_DNA"/>
</dbReference>
<evidence type="ECO:0000256" key="2">
    <source>
        <dbReference type="ARBA" id="ARBA00023002"/>
    </source>
</evidence>
<evidence type="ECO:0000256" key="3">
    <source>
        <dbReference type="RuleBase" id="RU000363"/>
    </source>
</evidence>
<name>A0AAD6NN59_DREDA</name>
<organism evidence="4 5">
    <name type="scientific">Drechslerella dactyloides</name>
    <name type="common">Nematode-trapping fungus</name>
    <name type="synonym">Arthrobotrys dactyloides</name>
    <dbReference type="NCBI Taxonomy" id="74499"/>
    <lineage>
        <taxon>Eukaryota</taxon>
        <taxon>Fungi</taxon>
        <taxon>Dikarya</taxon>
        <taxon>Ascomycota</taxon>
        <taxon>Pezizomycotina</taxon>
        <taxon>Orbiliomycetes</taxon>
        <taxon>Orbiliales</taxon>
        <taxon>Orbiliaceae</taxon>
        <taxon>Drechslerella</taxon>
    </lineage>
</organism>
<dbReference type="Gene3D" id="3.40.50.720">
    <property type="entry name" value="NAD(P)-binding Rossmann-like Domain"/>
    <property type="match status" value="1"/>
</dbReference>
<comment type="similarity">
    <text evidence="1 3">Belongs to the short-chain dehydrogenases/reductases (SDR) family.</text>
</comment>